<proteinExistence type="predicted"/>
<dbReference type="EMBL" id="PDBW01000001">
    <property type="protein sequence ID" value="PFH02765.1"/>
    <property type="molecule type" value="Genomic_DNA"/>
</dbReference>
<accession>A0AB36TGX8</accession>
<evidence type="ECO:0000313" key="1">
    <source>
        <dbReference type="EMBL" id="PFH02765.1"/>
    </source>
</evidence>
<protein>
    <submittedName>
        <fullName evidence="1">Uncharacterized protein</fullName>
    </submittedName>
</protein>
<gene>
    <name evidence="1" type="ORF">M972_111552</name>
</gene>
<comment type="caution">
    <text evidence="1">The sequence shown here is derived from an EMBL/GenBank/DDBJ whole genome shotgun (WGS) entry which is preliminary data.</text>
</comment>
<sequence length="31" mass="3845">MKCLKILETERDILYNESETEFVYFSHFIVF</sequence>
<dbReference type="AlphaFoldDB" id="A0AB36TGX8"/>
<evidence type="ECO:0000313" key="2">
    <source>
        <dbReference type="Proteomes" id="UP000223596"/>
    </source>
</evidence>
<reference evidence="1 2" key="1">
    <citation type="submission" date="2017-09" db="EMBL/GenBank/DDBJ databases">
        <title>Evaluation of Pacific Biosciences Sequencing Technology to Finishing C. thermocellum Genome Sequences.</title>
        <authorList>
            <person name="Brown S."/>
        </authorList>
    </citation>
    <scope>NUCLEOTIDE SEQUENCE [LARGE SCALE GENOMIC DNA]</scope>
    <source>
        <strain evidence="1 2">AD2</strain>
    </source>
</reference>
<name>A0AB36TGX8_ACETH</name>
<organism evidence="1 2">
    <name type="scientific">Acetivibrio thermocellus AD2</name>
    <dbReference type="NCBI Taxonomy" id="1138384"/>
    <lineage>
        <taxon>Bacteria</taxon>
        <taxon>Bacillati</taxon>
        <taxon>Bacillota</taxon>
        <taxon>Clostridia</taxon>
        <taxon>Eubacteriales</taxon>
        <taxon>Oscillospiraceae</taxon>
        <taxon>Acetivibrio</taxon>
    </lineage>
</organism>
<dbReference type="Proteomes" id="UP000223596">
    <property type="component" value="Unassembled WGS sequence"/>
</dbReference>